<dbReference type="Ensembl" id="ENSGACT00000006963.1">
    <property type="protein sequence ID" value="ENSGACP00000006945.1"/>
    <property type="gene ID" value="ENSGACG00000005246.1"/>
</dbReference>
<reference evidence="1" key="1">
    <citation type="submission" date="2006-01" db="EMBL/GenBank/DDBJ databases">
        <authorList>
            <person name="Lindblad-Toh K."/>
            <person name="Mauceli E."/>
            <person name="Grabherr M."/>
            <person name="Chang J.L."/>
            <person name="Lander E.S."/>
        </authorList>
    </citation>
    <scope>NUCLEOTIDE SEQUENCE [LARGE SCALE GENOMIC DNA]</scope>
</reference>
<name>G3NNN1_GASAC</name>
<organism evidence="1">
    <name type="scientific">Gasterosteus aculeatus</name>
    <name type="common">Three-spined stickleback</name>
    <dbReference type="NCBI Taxonomy" id="69293"/>
    <lineage>
        <taxon>Eukaryota</taxon>
        <taxon>Metazoa</taxon>
        <taxon>Chordata</taxon>
        <taxon>Craniata</taxon>
        <taxon>Vertebrata</taxon>
        <taxon>Euteleostomi</taxon>
        <taxon>Actinopterygii</taxon>
        <taxon>Neopterygii</taxon>
        <taxon>Teleostei</taxon>
        <taxon>Neoteleostei</taxon>
        <taxon>Acanthomorphata</taxon>
        <taxon>Eupercaria</taxon>
        <taxon>Perciformes</taxon>
        <taxon>Cottioidei</taxon>
        <taxon>Gasterosteales</taxon>
        <taxon>Gasterosteidae</taxon>
        <taxon>Gasterosteus</taxon>
    </lineage>
</organism>
<sequence>MAEVFNIFQAKVPQTDGEVEQGPPILRSLICHLLFLSFTLFRREHKRDLIGWCLRCRIRMKGAVSEPVPSLRAAEKLNVCVAH</sequence>
<dbReference type="Bgee" id="ENSGACG00000005246">
    <property type="expression patterns" value="Expressed in embryo and 8 other cell types or tissues"/>
</dbReference>
<dbReference type="AlphaFoldDB" id="G3NNN1"/>
<proteinExistence type="predicted"/>
<accession>G3NNN1</accession>
<reference evidence="1" key="2">
    <citation type="submission" date="2024-04" db="UniProtKB">
        <authorList>
            <consortium name="Ensembl"/>
        </authorList>
    </citation>
    <scope>IDENTIFICATION</scope>
</reference>
<evidence type="ECO:0000313" key="1">
    <source>
        <dbReference type="Ensembl" id="ENSGACP00000006945.1"/>
    </source>
</evidence>
<protein>
    <submittedName>
        <fullName evidence="1">Glutathione peroxidase 7</fullName>
    </submittedName>
</protein>